<evidence type="ECO:0000313" key="3">
    <source>
        <dbReference type="Proteomes" id="UP000320231"/>
    </source>
</evidence>
<dbReference type="AlphaFoldDB" id="A0A455UMG1"/>
<reference evidence="2 3" key="1">
    <citation type="journal article" date="2019" name="Microbiol. Resour. Announc.">
        <title>Complete Genome Sequence of Halomonas sulfidaeris Strain Esulfide1 Isolated from a Metal Sulfide Rock at a Depth of 2,200 Meters, Obtained Using Nanopore Sequencing.</title>
        <authorList>
            <person name="Saito M."/>
            <person name="Nishigata A."/>
            <person name="Galipon J."/>
            <person name="Arakawa K."/>
        </authorList>
    </citation>
    <scope>NUCLEOTIDE SEQUENCE [LARGE SCALE GENOMIC DNA]</scope>
    <source>
        <strain evidence="2 3">ATCC BAA-803</strain>
        <plasmid evidence="3">pbaa-803-a dna</plasmid>
    </source>
</reference>
<protein>
    <recommendedName>
        <fullName evidence="4">NADH-quinone oxidoreductase subunit D domain-containing protein</fullName>
    </recommendedName>
</protein>
<organism evidence="2 3">
    <name type="scientific">Vreelandella sulfidaeris</name>
    <dbReference type="NCBI Taxonomy" id="115553"/>
    <lineage>
        <taxon>Bacteria</taxon>
        <taxon>Pseudomonadati</taxon>
        <taxon>Pseudomonadota</taxon>
        <taxon>Gammaproteobacteria</taxon>
        <taxon>Oceanospirillales</taxon>
        <taxon>Halomonadaceae</taxon>
        <taxon>Vreelandella</taxon>
    </lineage>
</organism>
<dbReference type="EMBL" id="AP019515">
    <property type="protein sequence ID" value="BBI65518.1"/>
    <property type="molecule type" value="Genomic_DNA"/>
</dbReference>
<name>A0A455UMG1_9GAMM</name>
<accession>A0A455UMG1</accession>
<geneLocation type="plasmid" evidence="3">
    <name>pbaa-803-a dna</name>
</geneLocation>
<evidence type="ECO:0000256" key="1">
    <source>
        <dbReference type="SAM" id="MobiDB-lite"/>
    </source>
</evidence>
<dbReference type="Proteomes" id="UP000320231">
    <property type="component" value="Plasmid pBAA-803-A"/>
</dbReference>
<gene>
    <name evidence="2" type="ORF">HSBAA_PA_1210</name>
</gene>
<sequence length="219" mass="23856">MEGEGDFGQGGEGMMGGVPYGRPMAMNMQEDISDGLTLDSLTFRLGPFFMAFPPGMAAEVTLQGIWFSHGKRSWSRIRNASTRCFQRSEAPVPIAEIELARARHHLQRLYHALHLAGLEALSLSSLRLAHGLSTSSTLDGLRRRLVRSGFFHLAAVGGGVLNTEQARQFGGPAARAAGLADDLRSHDAGYRRLGFSPYARTEEESRPVGSKSWTKSNNP</sequence>
<evidence type="ECO:0000313" key="2">
    <source>
        <dbReference type="EMBL" id="BBI65518.1"/>
    </source>
</evidence>
<dbReference type="KEGG" id="hsr:HSBAA_PA_1210"/>
<keyword evidence="2" id="KW-0614">Plasmid</keyword>
<proteinExistence type="predicted"/>
<feature type="region of interest" description="Disordered" evidence="1">
    <location>
        <begin position="200"/>
        <end position="219"/>
    </location>
</feature>
<evidence type="ECO:0008006" key="4">
    <source>
        <dbReference type="Google" id="ProtNLM"/>
    </source>
</evidence>